<sequence length="311" mass="32205">MKFKLAMVAAASLMLLTACNNSPQSKDTSSKSSSRVTKVQARKYWTTSRSEKLADYMTALGKAQDTAYVSYTKKSTVTYDKVEYPQALENHDTTVNGNKRTFRWSTAGNGSAYYNVVAVYTDVKVAPQGNLYVFAFHKGKPVVLTPKTGGDTGKEIPLDIVKDDPIATAFTDIAKGKKAPAVPTASTSSSESSAAASSSSAPAASSSAASSSAAASSAPAQSSSAAAASSTQQPVIANAQRAVELFAHAMAVMPGTLKATPVAGGWKVEPTVNPAPGFSGVVHPDGSITWQDGTTSSFAEVSKPDAAGEFH</sequence>
<accession>A0A0R1N3S6</accession>
<evidence type="ECO:0000256" key="1">
    <source>
        <dbReference type="SAM" id="MobiDB-lite"/>
    </source>
</evidence>
<name>A0A0R1N3S6_9LACO</name>
<evidence type="ECO:0000259" key="3">
    <source>
        <dbReference type="Pfam" id="PF15983"/>
    </source>
</evidence>
<dbReference type="RefSeq" id="WP_057817038.1">
    <property type="nucleotide sequence ID" value="NZ_AZEC01000001.1"/>
</dbReference>
<keyword evidence="2" id="KW-0732">Signal</keyword>
<comment type="caution">
    <text evidence="4">The sequence shown here is derived from an EMBL/GenBank/DDBJ whole genome shotgun (WGS) entry which is preliminary data.</text>
</comment>
<gene>
    <name evidence="4" type="ORF">FD09_GL000022</name>
</gene>
<reference evidence="4 5" key="1">
    <citation type="journal article" date="2015" name="Genome Announc.">
        <title>Expanding the biotechnology potential of lactobacilli through comparative genomics of 213 strains and associated genera.</title>
        <authorList>
            <person name="Sun Z."/>
            <person name="Harris H.M."/>
            <person name="McCann A."/>
            <person name="Guo C."/>
            <person name="Argimon S."/>
            <person name="Zhang W."/>
            <person name="Yang X."/>
            <person name="Jeffery I.B."/>
            <person name="Cooney J.C."/>
            <person name="Kagawa T.F."/>
            <person name="Liu W."/>
            <person name="Song Y."/>
            <person name="Salvetti E."/>
            <person name="Wrobel A."/>
            <person name="Rasinkangas P."/>
            <person name="Parkhill J."/>
            <person name="Rea M.C."/>
            <person name="O'Sullivan O."/>
            <person name="Ritari J."/>
            <person name="Douillard F.P."/>
            <person name="Paul Ross R."/>
            <person name="Yang R."/>
            <person name="Briner A.E."/>
            <person name="Felis G.E."/>
            <person name="de Vos W.M."/>
            <person name="Barrangou R."/>
            <person name="Klaenhammer T.R."/>
            <person name="Caufield P.W."/>
            <person name="Cui Y."/>
            <person name="Zhang H."/>
            <person name="O'Toole P.W."/>
        </authorList>
    </citation>
    <scope>NUCLEOTIDE SEQUENCE [LARGE SCALE GENOMIC DNA]</scope>
    <source>
        <strain evidence="4 5">DSM 12744</strain>
    </source>
</reference>
<evidence type="ECO:0000256" key="2">
    <source>
        <dbReference type="SAM" id="SignalP"/>
    </source>
</evidence>
<dbReference type="OrthoDB" id="2149782at2"/>
<evidence type="ECO:0000313" key="4">
    <source>
        <dbReference type="EMBL" id="KRL14377.1"/>
    </source>
</evidence>
<dbReference type="Proteomes" id="UP000051330">
    <property type="component" value="Unassembled WGS sequence"/>
</dbReference>
<dbReference type="AlphaFoldDB" id="A0A0R1N3S6"/>
<feature type="chain" id="PRO_5039663144" description="DUF4767 domain-containing protein" evidence="2">
    <location>
        <begin position="21"/>
        <end position="311"/>
    </location>
</feature>
<feature type="region of interest" description="Disordered" evidence="1">
    <location>
        <begin position="178"/>
        <end position="205"/>
    </location>
</feature>
<organism evidence="4 5">
    <name type="scientific">Schleiferilactobacillus perolens DSM 12744</name>
    <dbReference type="NCBI Taxonomy" id="1423792"/>
    <lineage>
        <taxon>Bacteria</taxon>
        <taxon>Bacillati</taxon>
        <taxon>Bacillota</taxon>
        <taxon>Bacilli</taxon>
        <taxon>Lactobacillales</taxon>
        <taxon>Lactobacillaceae</taxon>
        <taxon>Schleiferilactobacillus</taxon>
    </lineage>
</organism>
<dbReference type="PATRIC" id="fig|1423792.3.peg.23"/>
<evidence type="ECO:0000313" key="5">
    <source>
        <dbReference type="Proteomes" id="UP000051330"/>
    </source>
</evidence>
<dbReference type="STRING" id="1423792.FD09_GL000022"/>
<proteinExistence type="predicted"/>
<protein>
    <recommendedName>
        <fullName evidence="3">DUF4767 domain-containing protein</fullName>
    </recommendedName>
</protein>
<feature type="domain" description="DUF4767" evidence="3">
    <location>
        <begin position="44"/>
        <end position="173"/>
    </location>
</feature>
<feature type="compositionally biased region" description="Low complexity" evidence="1">
    <location>
        <begin position="179"/>
        <end position="205"/>
    </location>
</feature>
<dbReference type="PROSITE" id="PS51257">
    <property type="entry name" value="PROKAR_LIPOPROTEIN"/>
    <property type="match status" value="1"/>
</dbReference>
<dbReference type="InterPro" id="IPR031927">
    <property type="entry name" value="DUF4767"/>
</dbReference>
<dbReference type="Pfam" id="PF15983">
    <property type="entry name" value="DUF4767"/>
    <property type="match status" value="1"/>
</dbReference>
<keyword evidence="5" id="KW-1185">Reference proteome</keyword>
<feature type="signal peptide" evidence="2">
    <location>
        <begin position="1"/>
        <end position="20"/>
    </location>
</feature>
<dbReference type="EMBL" id="AZEC01000001">
    <property type="protein sequence ID" value="KRL14377.1"/>
    <property type="molecule type" value="Genomic_DNA"/>
</dbReference>